<accession>M4EMF9</accession>
<dbReference type="InParanoid" id="M4EMF9"/>
<dbReference type="SUPFAM" id="SSF52540">
    <property type="entry name" value="P-loop containing nucleoside triphosphate hydrolases"/>
    <property type="match status" value="1"/>
</dbReference>
<evidence type="ECO:0000313" key="2">
    <source>
        <dbReference type="Proteomes" id="UP000011750"/>
    </source>
</evidence>
<protein>
    <submittedName>
        <fullName evidence="1">Uncharacterized protein</fullName>
    </submittedName>
</protein>
<dbReference type="AlphaFoldDB" id="M4EMF9"/>
<dbReference type="PANTHER" id="PTHR45732:SF17">
    <property type="entry name" value="ADP-RIBOSYLATION FACTOR-LIKE PROTEIN 8A-RELATED"/>
    <property type="match status" value="1"/>
</dbReference>
<dbReference type="InterPro" id="IPR027417">
    <property type="entry name" value="P-loop_NTPase"/>
</dbReference>
<dbReference type="Gene3D" id="3.40.50.300">
    <property type="entry name" value="P-loop containing nucleotide triphosphate hydrolases"/>
    <property type="match status" value="1"/>
</dbReference>
<dbReference type="Proteomes" id="UP000011750">
    <property type="component" value="Chromosome A01"/>
</dbReference>
<dbReference type="PANTHER" id="PTHR45732">
    <property type="entry name" value="ADP-RIBOSYLATION FACTOR-LIKE PROTEIN 8"/>
    <property type="match status" value="1"/>
</dbReference>
<dbReference type="HOGENOM" id="CLU_1588765_0_0_1"/>
<proteinExistence type="predicted"/>
<reference evidence="1" key="3">
    <citation type="submission" date="2023-03" db="UniProtKB">
        <authorList>
            <consortium name="EnsemblPlants"/>
        </authorList>
    </citation>
    <scope>IDENTIFICATION</scope>
    <source>
        <strain evidence="1">cv. Chiifu-401-42</strain>
    </source>
</reference>
<sequence length="168" mass="19444">MGWWEASLNWLRRASKCGKTSLINVVEYNLFISKNELHNLCKTSRNGIPLLVLGNKMDEPGALFLQLYPLQKQHKSHQIMFFLINVYIYIYCDCRGLQLFTDREVCCFMISCKKYANIDEVFDWLLKHSKSNKFLSLLCCVPCSRLFSRVKQEFAPAAGLFQSGLVSI</sequence>
<name>M4EMF9_BRACM</name>
<dbReference type="STRING" id="51351.M4EMF9"/>
<reference evidence="1 2" key="2">
    <citation type="journal article" date="2018" name="Hortic Res">
        <title>Improved Brassica rapa reference genome by single-molecule sequencing and chromosome conformation capture technologies.</title>
        <authorList>
            <person name="Zhang L."/>
            <person name="Cai X."/>
            <person name="Wu J."/>
            <person name="Liu M."/>
            <person name="Grob S."/>
            <person name="Cheng F."/>
            <person name="Liang J."/>
            <person name="Cai C."/>
            <person name="Liu Z."/>
            <person name="Liu B."/>
            <person name="Wang F."/>
            <person name="Li S."/>
            <person name="Liu F."/>
            <person name="Li X."/>
            <person name="Cheng L."/>
            <person name="Yang W."/>
            <person name="Li M.H."/>
            <person name="Grossniklaus U."/>
            <person name="Zheng H."/>
            <person name="Wang X."/>
        </authorList>
    </citation>
    <scope>NUCLEOTIDE SEQUENCE [LARGE SCALE GENOMIC DNA]</scope>
    <source>
        <strain evidence="1 2">cv. Chiifu-401-42</strain>
    </source>
</reference>
<dbReference type="EnsemblPlants" id="Bra029979.1">
    <property type="protein sequence ID" value="Bra029979.1-P"/>
    <property type="gene ID" value="Bra029979"/>
</dbReference>
<dbReference type="Gramene" id="Bra029979.1">
    <property type="protein sequence ID" value="Bra029979.1-P"/>
    <property type="gene ID" value="Bra029979"/>
</dbReference>
<evidence type="ECO:0000313" key="1">
    <source>
        <dbReference type="EnsemblPlants" id="Bra029979.1-P"/>
    </source>
</evidence>
<reference evidence="1 2" key="1">
    <citation type="journal article" date="2011" name="Nat. Genet.">
        <title>The genome of the mesopolyploid crop species Brassica rapa.</title>
        <authorList>
            <consortium name="Brassica rapa Genome Sequencing Project Consortium"/>
            <person name="Wang X."/>
            <person name="Wang H."/>
            <person name="Wang J."/>
            <person name="Sun R."/>
            <person name="Wu J."/>
            <person name="Liu S."/>
            <person name="Bai Y."/>
            <person name="Mun J.H."/>
            <person name="Bancroft I."/>
            <person name="Cheng F."/>
            <person name="Huang S."/>
            <person name="Li X."/>
            <person name="Hua W."/>
            <person name="Wang J."/>
            <person name="Wang X."/>
            <person name="Freeling M."/>
            <person name="Pires J.C."/>
            <person name="Paterson A.H."/>
            <person name="Chalhoub B."/>
            <person name="Wang B."/>
            <person name="Hayward A."/>
            <person name="Sharpe A.G."/>
            <person name="Park B.S."/>
            <person name="Weisshaar B."/>
            <person name="Liu B."/>
            <person name="Li B."/>
            <person name="Liu B."/>
            <person name="Tong C."/>
            <person name="Song C."/>
            <person name="Duran C."/>
            <person name="Peng C."/>
            <person name="Geng C."/>
            <person name="Koh C."/>
            <person name="Lin C."/>
            <person name="Edwards D."/>
            <person name="Mu D."/>
            <person name="Shen D."/>
            <person name="Soumpourou E."/>
            <person name="Li F."/>
            <person name="Fraser F."/>
            <person name="Conant G."/>
            <person name="Lassalle G."/>
            <person name="King G.J."/>
            <person name="Bonnema G."/>
            <person name="Tang H."/>
            <person name="Wang H."/>
            <person name="Belcram H."/>
            <person name="Zhou H."/>
            <person name="Hirakawa H."/>
            <person name="Abe H."/>
            <person name="Guo H."/>
            <person name="Wang H."/>
            <person name="Jin H."/>
            <person name="Parkin I.A."/>
            <person name="Batley J."/>
            <person name="Kim J.S."/>
            <person name="Just J."/>
            <person name="Li J."/>
            <person name="Xu J."/>
            <person name="Deng J."/>
            <person name="Kim J.A."/>
            <person name="Li J."/>
            <person name="Yu J."/>
            <person name="Meng J."/>
            <person name="Wang J."/>
            <person name="Min J."/>
            <person name="Poulain J."/>
            <person name="Wang J."/>
            <person name="Hatakeyama K."/>
            <person name="Wu K."/>
            <person name="Wang L."/>
            <person name="Fang L."/>
            <person name="Trick M."/>
            <person name="Links M.G."/>
            <person name="Zhao M."/>
            <person name="Jin M."/>
            <person name="Ramchiary N."/>
            <person name="Drou N."/>
            <person name="Berkman P.J."/>
            <person name="Cai Q."/>
            <person name="Huang Q."/>
            <person name="Li R."/>
            <person name="Tabata S."/>
            <person name="Cheng S."/>
            <person name="Zhang S."/>
            <person name="Zhang S."/>
            <person name="Huang S."/>
            <person name="Sato S."/>
            <person name="Sun S."/>
            <person name="Kwon S.J."/>
            <person name="Choi S.R."/>
            <person name="Lee T.H."/>
            <person name="Fan W."/>
            <person name="Zhao X."/>
            <person name="Tan X."/>
            <person name="Xu X."/>
            <person name="Wang Y."/>
            <person name="Qiu Y."/>
            <person name="Yin Y."/>
            <person name="Li Y."/>
            <person name="Du Y."/>
            <person name="Liao Y."/>
            <person name="Lim Y."/>
            <person name="Narusaka Y."/>
            <person name="Wang Y."/>
            <person name="Wang Z."/>
            <person name="Li Z."/>
            <person name="Wang Z."/>
            <person name="Xiong Z."/>
            <person name="Zhang Z."/>
        </authorList>
    </citation>
    <scope>NUCLEOTIDE SEQUENCE [LARGE SCALE GENOMIC DNA]</scope>
    <source>
        <strain evidence="1 2">cv. Chiifu-401-42</strain>
    </source>
</reference>
<dbReference type="eggNOG" id="KOG0075">
    <property type="taxonomic scope" value="Eukaryota"/>
</dbReference>
<organism evidence="1 2">
    <name type="scientific">Brassica campestris</name>
    <name type="common">Field mustard</name>
    <dbReference type="NCBI Taxonomy" id="3711"/>
    <lineage>
        <taxon>Eukaryota</taxon>
        <taxon>Viridiplantae</taxon>
        <taxon>Streptophyta</taxon>
        <taxon>Embryophyta</taxon>
        <taxon>Tracheophyta</taxon>
        <taxon>Spermatophyta</taxon>
        <taxon>Magnoliopsida</taxon>
        <taxon>eudicotyledons</taxon>
        <taxon>Gunneridae</taxon>
        <taxon>Pentapetalae</taxon>
        <taxon>rosids</taxon>
        <taxon>malvids</taxon>
        <taxon>Brassicales</taxon>
        <taxon>Brassicaceae</taxon>
        <taxon>Brassiceae</taxon>
        <taxon>Brassica</taxon>
    </lineage>
</organism>
<keyword evidence="2" id="KW-1185">Reference proteome</keyword>